<evidence type="ECO:0000313" key="2">
    <source>
        <dbReference type="Proteomes" id="UP000239089"/>
    </source>
</evidence>
<name>A0A2S6N0S1_9HYPH</name>
<dbReference type="Proteomes" id="UP000239089">
    <property type="component" value="Unassembled WGS sequence"/>
</dbReference>
<protein>
    <submittedName>
        <fullName evidence="1">Uncharacterized protein</fullName>
    </submittedName>
</protein>
<dbReference type="RefSeq" id="WP_104509260.1">
    <property type="nucleotide sequence ID" value="NZ_JACIGC010000031.1"/>
</dbReference>
<evidence type="ECO:0000313" key="1">
    <source>
        <dbReference type="EMBL" id="PPQ28227.1"/>
    </source>
</evidence>
<sequence length="106" mass="11486">MRLTKPSNDQEALQALVTIIIAQDYSISVNDGGDWPVKRSTDIPEICEAASAVSEALLRLRGGDGATAGMIDLVFGNAPDELISDHTDNPAMTAIFDEFQRCFSRE</sequence>
<gene>
    <name evidence="1" type="ORF">CCR94_18180</name>
</gene>
<proteinExistence type="predicted"/>
<reference evidence="1 2" key="1">
    <citation type="journal article" date="2018" name="Arch. Microbiol.">
        <title>New insights into the metabolic potential of the phototrophic purple bacterium Rhodopila globiformis DSM 161(T) from its draft genome sequence and evidence for a vanadium-dependent nitrogenase.</title>
        <authorList>
            <person name="Imhoff J.F."/>
            <person name="Rahn T."/>
            <person name="Kunzel S."/>
            <person name="Neulinger S.C."/>
        </authorList>
    </citation>
    <scope>NUCLEOTIDE SEQUENCE [LARGE SCALE GENOMIC DNA]</scope>
    <source>
        <strain evidence="1 2">DSM 16996</strain>
    </source>
</reference>
<organism evidence="1 2">
    <name type="scientific">Rhodoblastus sphagnicola</name>
    <dbReference type="NCBI Taxonomy" id="333368"/>
    <lineage>
        <taxon>Bacteria</taxon>
        <taxon>Pseudomonadati</taxon>
        <taxon>Pseudomonadota</taxon>
        <taxon>Alphaproteobacteria</taxon>
        <taxon>Hyphomicrobiales</taxon>
        <taxon>Rhodoblastaceae</taxon>
        <taxon>Rhodoblastus</taxon>
    </lineage>
</organism>
<accession>A0A2S6N0S1</accession>
<dbReference type="OrthoDB" id="6626576at2"/>
<dbReference type="AlphaFoldDB" id="A0A2S6N0S1"/>
<keyword evidence="2" id="KW-1185">Reference proteome</keyword>
<dbReference type="EMBL" id="NHSJ01000112">
    <property type="protein sequence ID" value="PPQ28227.1"/>
    <property type="molecule type" value="Genomic_DNA"/>
</dbReference>
<comment type="caution">
    <text evidence="1">The sequence shown here is derived from an EMBL/GenBank/DDBJ whole genome shotgun (WGS) entry which is preliminary data.</text>
</comment>